<keyword evidence="1" id="KW-0378">Hydrolase</keyword>
<comment type="caution">
    <text evidence="1">The sequence shown here is derived from an EMBL/GenBank/DDBJ whole genome shotgun (WGS) entry which is preliminary data.</text>
</comment>
<dbReference type="InterPro" id="IPR023214">
    <property type="entry name" value="HAD_sf"/>
</dbReference>
<dbReference type="Pfam" id="PF13419">
    <property type="entry name" value="HAD_2"/>
    <property type="match status" value="1"/>
</dbReference>
<dbReference type="GO" id="GO:0005829">
    <property type="term" value="C:cytosol"/>
    <property type="evidence" value="ECO:0007669"/>
    <property type="project" value="TreeGrafter"/>
</dbReference>
<dbReference type="EMBL" id="JABFBC010000002">
    <property type="protein sequence ID" value="NNU81598.1"/>
    <property type="molecule type" value="Genomic_DNA"/>
</dbReference>
<dbReference type="GO" id="GO:0004713">
    <property type="term" value="F:protein tyrosine kinase activity"/>
    <property type="evidence" value="ECO:0007669"/>
    <property type="project" value="TreeGrafter"/>
</dbReference>
<dbReference type="GO" id="GO:0016787">
    <property type="term" value="F:hydrolase activity"/>
    <property type="evidence" value="ECO:0007669"/>
    <property type="project" value="UniProtKB-KW"/>
</dbReference>
<dbReference type="Gene3D" id="3.40.50.1000">
    <property type="entry name" value="HAD superfamily/HAD-like"/>
    <property type="match status" value="1"/>
</dbReference>
<name>A0A849L572_9RHOB</name>
<dbReference type="RefSeq" id="WP_171326428.1">
    <property type="nucleotide sequence ID" value="NZ_JABFBC010000002.1"/>
</dbReference>
<keyword evidence="2" id="KW-1185">Reference proteome</keyword>
<accession>A0A849L572</accession>
<dbReference type="InterPro" id="IPR041492">
    <property type="entry name" value="HAD_2"/>
</dbReference>
<dbReference type="InterPro" id="IPR023198">
    <property type="entry name" value="PGP-like_dom2"/>
</dbReference>
<protein>
    <submittedName>
        <fullName evidence="1">HAD hydrolase-like protein</fullName>
    </submittedName>
</protein>
<dbReference type="PANTHER" id="PTHR43434:SF20">
    <property type="entry name" value="5'-NUCLEOTIDASE"/>
    <property type="match status" value="1"/>
</dbReference>
<evidence type="ECO:0000313" key="2">
    <source>
        <dbReference type="Proteomes" id="UP000572377"/>
    </source>
</evidence>
<proteinExistence type="predicted"/>
<reference evidence="1 2" key="1">
    <citation type="submission" date="2020-05" db="EMBL/GenBank/DDBJ databases">
        <title>Gimesia benthica sp. nov., a novel planctomycete isolated from a deep-sea water sample of the Northwest Indian Ocean.</title>
        <authorList>
            <person name="Wang J."/>
            <person name="Ruan C."/>
            <person name="Song L."/>
            <person name="Zhu Y."/>
            <person name="Li A."/>
            <person name="Zheng X."/>
            <person name="Wang L."/>
            <person name="Lu Z."/>
            <person name="Huang Y."/>
            <person name="Du W."/>
            <person name="Zhou Y."/>
            <person name="Huang L."/>
            <person name="Dai X."/>
        </authorList>
    </citation>
    <scope>NUCLEOTIDE SEQUENCE [LARGE SCALE GENOMIC DNA]</scope>
    <source>
        <strain evidence="1 2">YYQ-30</strain>
    </source>
</reference>
<dbReference type="Proteomes" id="UP000572377">
    <property type="component" value="Unassembled WGS sequence"/>
</dbReference>
<dbReference type="InterPro" id="IPR050155">
    <property type="entry name" value="HAD-like_hydrolase_sf"/>
</dbReference>
<dbReference type="PANTHER" id="PTHR43434">
    <property type="entry name" value="PHOSPHOGLYCOLATE PHOSPHATASE"/>
    <property type="match status" value="1"/>
</dbReference>
<evidence type="ECO:0000313" key="1">
    <source>
        <dbReference type="EMBL" id="NNU81598.1"/>
    </source>
</evidence>
<dbReference type="Gene3D" id="1.10.150.240">
    <property type="entry name" value="Putative phosphatase, domain 2"/>
    <property type="match status" value="1"/>
</dbReference>
<organism evidence="1 2">
    <name type="scientific">Halovulum dunhuangense</name>
    <dbReference type="NCBI Taxonomy" id="1505036"/>
    <lineage>
        <taxon>Bacteria</taxon>
        <taxon>Pseudomonadati</taxon>
        <taxon>Pseudomonadota</taxon>
        <taxon>Alphaproteobacteria</taxon>
        <taxon>Rhodobacterales</taxon>
        <taxon>Paracoccaceae</taxon>
        <taxon>Halovulum</taxon>
    </lineage>
</organism>
<sequence length="218" mass="23284">MDAVFLDLDGTLIDPKVGITTSIQHALRELGAEVPTPEELTWCIGPPLWDSFAVLLGPGADLDLAVALYRERFTTEGLFEAEVYDGVGEMLEELRDTGAGLWIATSKPHAYATTIADHFGLSSWIDGLFGAELDGTRGDKSALLAHALAETGIDPAKAVMLGDRRFDIDGARNNHMPSIGALWGYGEEGELHLAEPDALAGHPEEVAEIAAEMMGLAD</sequence>
<dbReference type="SUPFAM" id="SSF56784">
    <property type="entry name" value="HAD-like"/>
    <property type="match status" value="1"/>
</dbReference>
<gene>
    <name evidence="1" type="ORF">HMH01_14250</name>
</gene>
<dbReference type="AlphaFoldDB" id="A0A849L572"/>
<dbReference type="InterPro" id="IPR036412">
    <property type="entry name" value="HAD-like_sf"/>
</dbReference>